<name>A0ABQ1VG35_9RHOB</name>
<dbReference type="Gene3D" id="3.40.50.2300">
    <property type="match status" value="1"/>
</dbReference>
<accession>A0ABQ1VG35</accession>
<evidence type="ECO:0000313" key="2">
    <source>
        <dbReference type="Proteomes" id="UP000640509"/>
    </source>
</evidence>
<reference evidence="2" key="1">
    <citation type="journal article" date="2019" name="Int. J. Syst. Evol. Microbiol.">
        <title>The Global Catalogue of Microorganisms (GCM) 10K type strain sequencing project: providing services to taxonomists for standard genome sequencing and annotation.</title>
        <authorList>
            <consortium name="The Broad Institute Genomics Platform"/>
            <consortium name="The Broad Institute Genome Sequencing Center for Infectious Disease"/>
            <person name="Wu L."/>
            <person name="Ma J."/>
        </authorList>
    </citation>
    <scope>NUCLEOTIDE SEQUENCE [LARGE SCALE GENOMIC DNA]</scope>
    <source>
        <strain evidence="2">CGMCC 1.15419</strain>
    </source>
</reference>
<gene>
    <name evidence="1" type="ORF">GCM10011402_07930</name>
</gene>
<comment type="caution">
    <text evidence="1">The sequence shown here is derived from an EMBL/GenBank/DDBJ whole genome shotgun (WGS) entry which is preliminary data.</text>
</comment>
<dbReference type="EMBL" id="BMIV01000002">
    <property type="protein sequence ID" value="GGF58337.1"/>
    <property type="molecule type" value="Genomic_DNA"/>
</dbReference>
<sequence length="192" mass="21583">MTTDALRVMLVQADAVLAERLAGEIRRHGHVVVGPFADMHEAIEVAGTVQAAIVDLAVQPETGFWLADSLQRSDVPFVFLKDRGTGALPLRFRYCPTYPRHRHAAPLLADLHRQRRNLRPVDDDSLGAIAVEMMQRSRRIMPDDPSAERLVEATLQRAVAQRSAGRAPDDVGDWLLRLLDQEHRLRGRTHLH</sequence>
<dbReference type="RefSeq" id="WP_188714127.1">
    <property type="nucleotide sequence ID" value="NZ_BMIV01000002.1"/>
</dbReference>
<dbReference type="Proteomes" id="UP000640509">
    <property type="component" value="Unassembled WGS sequence"/>
</dbReference>
<evidence type="ECO:0000313" key="1">
    <source>
        <dbReference type="EMBL" id="GGF58337.1"/>
    </source>
</evidence>
<proteinExistence type="predicted"/>
<dbReference type="InterPro" id="IPR011006">
    <property type="entry name" value="CheY-like_superfamily"/>
</dbReference>
<keyword evidence="2" id="KW-1185">Reference proteome</keyword>
<dbReference type="SUPFAM" id="SSF52172">
    <property type="entry name" value="CheY-like"/>
    <property type="match status" value="1"/>
</dbReference>
<protein>
    <submittedName>
        <fullName evidence="1">Response regulator</fullName>
    </submittedName>
</protein>
<organism evidence="1 2">
    <name type="scientific">Paracoccus acridae</name>
    <dbReference type="NCBI Taxonomy" id="1795310"/>
    <lineage>
        <taxon>Bacteria</taxon>
        <taxon>Pseudomonadati</taxon>
        <taxon>Pseudomonadota</taxon>
        <taxon>Alphaproteobacteria</taxon>
        <taxon>Rhodobacterales</taxon>
        <taxon>Paracoccaceae</taxon>
        <taxon>Paracoccus</taxon>
    </lineage>
</organism>